<name>A0A242A2B2_9ENTE</name>
<dbReference type="AlphaFoldDB" id="A0A242A2B2"/>
<accession>A0A242A2B2</accession>
<dbReference type="EMBL" id="NGKU01000001">
    <property type="protein sequence ID" value="OTN75177.1"/>
    <property type="molecule type" value="Genomic_DNA"/>
</dbReference>
<keyword evidence="2" id="KW-1185">Reference proteome</keyword>
<sequence>MVRNDTYSEIVYLKVAAKINNYLESFVNVTHNTLNDKMVTKKVTKSK</sequence>
<gene>
    <name evidence="1" type="ORF">A5886_000247</name>
</gene>
<comment type="caution">
    <text evidence="1">The sequence shown here is derived from an EMBL/GenBank/DDBJ whole genome shotgun (WGS) entry which is preliminary data.</text>
</comment>
<organism evidence="1 2">
    <name type="scientific">Candidatus Enterococcus testudinis</name>
    <dbReference type="NCBI Taxonomy" id="1834191"/>
    <lineage>
        <taxon>Bacteria</taxon>
        <taxon>Bacillati</taxon>
        <taxon>Bacillota</taxon>
        <taxon>Bacilli</taxon>
        <taxon>Lactobacillales</taxon>
        <taxon>Enterococcaceae</taxon>
        <taxon>Enterococcus</taxon>
    </lineage>
</organism>
<evidence type="ECO:0000313" key="1">
    <source>
        <dbReference type="EMBL" id="OTN75177.1"/>
    </source>
</evidence>
<reference evidence="1 2" key="1">
    <citation type="submission" date="2017-05" db="EMBL/GenBank/DDBJ databases">
        <title>The Genome Sequence of Enterococcus sp. 8G7_MSG3316.</title>
        <authorList>
            <consortium name="The Broad Institute Genomics Platform"/>
            <consortium name="The Broad Institute Genomic Center for Infectious Diseases"/>
            <person name="Earl A."/>
            <person name="Manson A."/>
            <person name="Schwartman J."/>
            <person name="Gilmore M."/>
            <person name="Abouelleil A."/>
            <person name="Cao P."/>
            <person name="Chapman S."/>
            <person name="Cusick C."/>
            <person name="Shea T."/>
            <person name="Young S."/>
            <person name="Neafsey D."/>
            <person name="Nusbaum C."/>
            <person name="Birren B."/>
        </authorList>
    </citation>
    <scope>NUCLEOTIDE SEQUENCE [LARGE SCALE GENOMIC DNA]</scope>
    <source>
        <strain evidence="1 2">8G7_MSG3316</strain>
    </source>
</reference>
<evidence type="ECO:0000313" key="2">
    <source>
        <dbReference type="Proteomes" id="UP000195043"/>
    </source>
</evidence>
<protein>
    <submittedName>
        <fullName evidence="1">Uncharacterized protein</fullName>
    </submittedName>
</protein>
<dbReference type="Proteomes" id="UP000195043">
    <property type="component" value="Unassembled WGS sequence"/>
</dbReference>
<proteinExistence type="predicted"/>